<feature type="domain" description="C2H2-type" evidence="12">
    <location>
        <begin position="248"/>
        <end position="279"/>
    </location>
</feature>
<evidence type="ECO:0000313" key="14">
    <source>
        <dbReference type="Proteomes" id="UP001196413"/>
    </source>
</evidence>
<dbReference type="GO" id="GO:0005634">
    <property type="term" value="C:nucleus"/>
    <property type="evidence" value="ECO:0007669"/>
    <property type="project" value="UniProtKB-SubCell"/>
</dbReference>
<feature type="region of interest" description="Disordered" evidence="11">
    <location>
        <begin position="1"/>
        <end position="46"/>
    </location>
</feature>
<dbReference type="EMBL" id="JAHQIW010003575">
    <property type="protein sequence ID" value="KAJ1359220.1"/>
    <property type="molecule type" value="Genomic_DNA"/>
</dbReference>
<proteinExistence type="predicted"/>
<evidence type="ECO:0000256" key="7">
    <source>
        <dbReference type="ARBA" id="ARBA00023125"/>
    </source>
</evidence>
<keyword evidence="6" id="KW-0805">Transcription regulation</keyword>
<evidence type="ECO:0000256" key="4">
    <source>
        <dbReference type="ARBA" id="ARBA00022771"/>
    </source>
</evidence>
<feature type="domain" description="C2H2-type" evidence="12">
    <location>
        <begin position="514"/>
        <end position="542"/>
    </location>
</feature>
<evidence type="ECO:0000256" key="5">
    <source>
        <dbReference type="ARBA" id="ARBA00022833"/>
    </source>
</evidence>
<dbReference type="InterPro" id="IPR050329">
    <property type="entry name" value="GLI_C2H2-zinc-finger"/>
</dbReference>
<gene>
    <name evidence="13" type="ORF">KIN20_017907</name>
</gene>
<evidence type="ECO:0000256" key="9">
    <source>
        <dbReference type="ARBA" id="ARBA00023242"/>
    </source>
</evidence>
<name>A0AAD5MII8_PARTN</name>
<feature type="domain" description="C2H2-type" evidence="12">
    <location>
        <begin position="602"/>
        <end position="629"/>
    </location>
</feature>
<dbReference type="PANTHER" id="PTHR19818">
    <property type="entry name" value="ZINC FINGER PROTEIN ZIC AND GLI"/>
    <property type="match status" value="1"/>
</dbReference>
<dbReference type="FunFam" id="3.30.160.60:FF:001397">
    <property type="entry name" value="Datilografo, isoform A"/>
    <property type="match status" value="1"/>
</dbReference>
<feature type="domain" description="C2H2-type" evidence="12">
    <location>
        <begin position="630"/>
        <end position="654"/>
    </location>
</feature>
<feature type="domain" description="C2H2-type" evidence="12">
    <location>
        <begin position="191"/>
        <end position="219"/>
    </location>
</feature>
<evidence type="ECO:0000256" key="6">
    <source>
        <dbReference type="ARBA" id="ARBA00023015"/>
    </source>
</evidence>
<keyword evidence="7" id="KW-0238">DNA-binding</keyword>
<keyword evidence="3" id="KW-0677">Repeat</keyword>
<feature type="domain" description="C2H2-type" evidence="12">
    <location>
        <begin position="220"/>
        <end position="243"/>
    </location>
</feature>
<keyword evidence="4 10" id="KW-0863">Zinc-finger</keyword>
<dbReference type="SMART" id="SM00355">
    <property type="entry name" value="ZnF_C2H2"/>
    <property type="match status" value="10"/>
</dbReference>
<protein>
    <recommendedName>
        <fullName evidence="12">C2H2-type domain-containing protein</fullName>
    </recommendedName>
</protein>
<feature type="region of interest" description="Disordered" evidence="11">
    <location>
        <begin position="77"/>
        <end position="100"/>
    </location>
</feature>
<organism evidence="13 14">
    <name type="scientific">Parelaphostrongylus tenuis</name>
    <name type="common">Meningeal worm</name>
    <dbReference type="NCBI Taxonomy" id="148309"/>
    <lineage>
        <taxon>Eukaryota</taxon>
        <taxon>Metazoa</taxon>
        <taxon>Ecdysozoa</taxon>
        <taxon>Nematoda</taxon>
        <taxon>Chromadorea</taxon>
        <taxon>Rhabditida</taxon>
        <taxon>Rhabditina</taxon>
        <taxon>Rhabditomorpha</taxon>
        <taxon>Strongyloidea</taxon>
        <taxon>Metastrongylidae</taxon>
        <taxon>Parelaphostrongylus</taxon>
    </lineage>
</organism>
<dbReference type="GO" id="GO:0000122">
    <property type="term" value="P:negative regulation of transcription by RNA polymerase II"/>
    <property type="evidence" value="ECO:0007669"/>
    <property type="project" value="UniProtKB-ARBA"/>
</dbReference>
<dbReference type="GO" id="GO:0000978">
    <property type="term" value="F:RNA polymerase II cis-regulatory region sequence-specific DNA binding"/>
    <property type="evidence" value="ECO:0007669"/>
    <property type="project" value="TreeGrafter"/>
</dbReference>
<dbReference type="GO" id="GO:0045944">
    <property type="term" value="P:positive regulation of transcription by RNA polymerase II"/>
    <property type="evidence" value="ECO:0007669"/>
    <property type="project" value="UniProtKB-ARBA"/>
</dbReference>
<dbReference type="InterPro" id="IPR013087">
    <property type="entry name" value="Znf_C2H2_type"/>
</dbReference>
<keyword evidence="14" id="KW-1185">Reference proteome</keyword>
<dbReference type="Pfam" id="PF00096">
    <property type="entry name" value="zf-C2H2"/>
    <property type="match status" value="3"/>
</dbReference>
<dbReference type="GO" id="GO:0000981">
    <property type="term" value="F:DNA-binding transcription factor activity, RNA polymerase II-specific"/>
    <property type="evidence" value="ECO:0007669"/>
    <property type="project" value="TreeGrafter"/>
</dbReference>
<comment type="caution">
    <text evidence="13">The sequence shown here is derived from an EMBL/GenBank/DDBJ whole genome shotgun (WGS) entry which is preliminary data.</text>
</comment>
<feature type="domain" description="C2H2-type" evidence="12">
    <location>
        <begin position="108"/>
        <end position="135"/>
    </location>
</feature>
<dbReference type="AlphaFoldDB" id="A0AAD5MII8"/>
<accession>A0AAD5MII8</accession>
<evidence type="ECO:0000256" key="1">
    <source>
        <dbReference type="ARBA" id="ARBA00004123"/>
    </source>
</evidence>
<keyword evidence="5" id="KW-0862">Zinc</keyword>
<evidence type="ECO:0000259" key="12">
    <source>
        <dbReference type="PROSITE" id="PS50157"/>
    </source>
</evidence>
<dbReference type="InterPro" id="IPR036236">
    <property type="entry name" value="Znf_C2H2_sf"/>
</dbReference>
<keyword evidence="8" id="KW-0804">Transcription</keyword>
<keyword evidence="2" id="KW-0479">Metal-binding</keyword>
<feature type="domain" description="C2H2-type" evidence="12">
    <location>
        <begin position="280"/>
        <end position="307"/>
    </location>
</feature>
<evidence type="ECO:0000313" key="13">
    <source>
        <dbReference type="EMBL" id="KAJ1359220.1"/>
    </source>
</evidence>
<dbReference type="GO" id="GO:0008270">
    <property type="term" value="F:zinc ion binding"/>
    <property type="evidence" value="ECO:0007669"/>
    <property type="project" value="UniProtKB-KW"/>
</dbReference>
<evidence type="ECO:0000256" key="11">
    <source>
        <dbReference type="SAM" id="MobiDB-lite"/>
    </source>
</evidence>
<dbReference type="SUPFAM" id="SSF57667">
    <property type="entry name" value="beta-beta-alpha zinc fingers"/>
    <property type="match status" value="7"/>
</dbReference>
<dbReference type="FunFam" id="3.30.160.60:FF:000446">
    <property type="entry name" value="Zinc finger protein"/>
    <property type="match status" value="1"/>
</dbReference>
<dbReference type="PROSITE" id="PS00028">
    <property type="entry name" value="ZINC_FINGER_C2H2_1"/>
    <property type="match status" value="7"/>
</dbReference>
<comment type="subcellular location">
    <subcellularLocation>
        <location evidence="1">Nucleus</location>
    </subcellularLocation>
</comment>
<dbReference type="Proteomes" id="UP001196413">
    <property type="component" value="Unassembled WGS sequence"/>
</dbReference>
<evidence type="ECO:0000256" key="3">
    <source>
        <dbReference type="ARBA" id="ARBA00022737"/>
    </source>
</evidence>
<dbReference type="PANTHER" id="PTHR19818:SF139">
    <property type="entry name" value="PAIR-RULE PROTEIN ODD-PAIRED"/>
    <property type="match status" value="1"/>
</dbReference>
<dbReference type="Gene3D" id="3.30.160.60">
    <property type="entry name" value="Classic Zinc Finger"/>
    <property type="match status" value="5"/>
</dbReference>
<evidence type="ECO:0000256" key="10">
    <source>
        <dbReference type="PROSITE-ProRule" id="PRU00042"/>
    </source>
</evidence>
<dbReference type="PROSITE" id="PS50157">
    <property type="entry name" value="ZINC_FINGER_C2H2_2"/>
    <property type="match status" value="10"/>
</dbReference>
<sequence length="654" mass="75170">MEDETKCGTVEASSGTYEAKPLHESNSIEPLFEPRQAPTPKEETDDDLLTVKNETGENWFCYATDLLNASSSGGFSDSNVPLHDNPSSGEGKASTEHVRSVDTKVRSHVCSTCGKAFIRRYHLKRHSLIHSSERASRVAADRHVSSSADVCKIDESPQDRLISEKKKVVKILQAADVKLKKEHGKPVEKIRQCRKCGKQFTLRKQYRRHISDAHRVKRDYTCEVCGAIFTSRPGRNQHRRVKHWNHLLMCPYEGCDHPAFRYNQSLMEHVRSIHTEDRPHECETCGKAFSTLNRLQKHKFTHTAESQFHCKCGVKFRHNSSLHKHKRRPPVHQRALPRSSPSHAVLLRLQPPHPSFTSPFGGDHPPTMQDLVSIHFVEKRFQWPRVYVSRLHSATLMENETKCGVQERISEIYETKEFRYESDSTEPRREHEQMFTVKEDADEDRLTVKEENGLNWVCYASDLLNASSSADVSGTMCPFMDRLLSNEKKVPGVLHATGMNLKKEHEKSFIEFPEQCVKCGRKYATKFLLQKHFYNYHLDERLTCEECGRKFGSIGGLNKHKRVKHRNYLHMCPYEGCDHPGYQCAQALTDHIRSVHTKVRPFVCNTCGKTFTSLSNLKSHSSTHSSESAFQCECGAKFRHRITLCRHQRLCLLH</sequence>
<dbReference type="FunFam" id="3.30.160.60:FF:001228">
    <property type="entry name" value="Zinc finger protein 236"/>
    <property type="match status" value="1"/>
</dbReference>
<feature type="domain" description="C2H2-type" evidence="12">
    <location>
        <begin position="308"/>
        <end position="337"/>
    </location>
</feature>
<dbReference type="Pfam" id="PF13912">
    <property type="entry name" value="zf-C2H2_6"/>
    <property type="match status" value="1"/>
</dbReference>
<feature type="domain" description="C2H2-type" evidence="12">
    <location>
        <begin position="542"/>
        <end position="565"/>
    </location>
</feature>
<evidence type="ECO:0000256" key="2">
    <source>
        <dbReference type="ARBA" id="ARBA00022723"/>
    </source>
</evidence>
<evidence type="ECO:0000256" key="8">
    <source>
        <dbReference type="ARBA" id="ARBA00023163"/>
    </source>
</evidence>
<reference evidence="13" key="1">
    <citation type="submission" date="2021-06" db="EMBL/GenBank/DDBJ databases">
        <title>Parelaphostrongylus tenuis whole genome reference sequence.</title>
        <authorList>
            <person name="Garwood T.J."/>
            <person name="Larsen P.A."/>
            <person name="Fountain-Jones N.M."/>
            <person name="Garbe J.R."/>
            <person name="Macchietto M.G."/>
            <person name="Kania S.A."/>
            <person name="Gerhold R.W."/>
            <person name="Richards J.E."/>
            <person name="Wolf T.M."/>
        </authorList>
    </citation>
    <scope>NUCLEOTIDE SEQUENCE</scope>
    <source>
        <strain evidence="13">MNPRO001-30</strain>
        <tissue evidence="13">Meninges</tissue>
    </source>
</reference>
<keyword evidence="9" id="KW-0539">Nucleus</keyword>